<protein>
    <recommendedName>
        <fullName evidence="6">ATP-grasp domain-containing protein</fullName>
    </recommendedName>
</protein>
<evidence type="ECO:0008006" key="6">
    <source>
        <dbReference type="Google" id="ProtNLM"/>
    </source>
</evidence>
<dbReference type="GO" id="GO:0005524">
    <property type="term" value="F:ATP binding"/>
    <property type="evidence" value="ECO:0007669"/>
    <property type="project" value="UniProtKB-KW"/>
</dbReference>
<dbReference type="Pfam" id="PF13549">
    <property type="entry name" value="ATP-grasp_5"/>
    <property type="match status" value="1"/>
</dbReference>
<accession>X1KKJ0</accession>
<feature type="non-terminal residue" evidence="5">
    <location>
        <position position="1"/>
    </location>
</feature>
<reference evidence="5" key="1">
    <citation type="journal article" date="2014" name="Front. Microbiol.">
        <title>High frequency of phylogenetically diverse reductive dehalogenase-homologous genes in deep subseafloor sedimentary metagenomes.</title>
        <authorList>
            <person name="Kawai M."/>
            <person name="Futagami T."/>
            <person name="Toyoda A."/>
            <person name="Takaki Y."/>
            <person name="Nishi S."/>
            <person name="Hori S."/>
            <person name="Arai W."/>
            <person name="Tsubouchi T."/>
            <person name="Morono Y."/>
            <person name="Uchiyama I."/>
            <person name="Ito T."/>
            <person name="Fujiyama A."/>
            <person name="Inagaki F."/>
            <person name="Takami H."/>
        </authorList>
    </citation>
    <scope>NUCLEOTIDE SEQUENCE</scope>
    <source>
        <strain evidence="5">Expedition CK06-06</strain>
    </source>
</reference>
<feature type="compositionally biased region" description="Basic and acidic residues" evidence="4">
    <location>
        <begin position="307"/>
        <end position="316"/>
    </location>
</feature>
<keyword evidence="2" id="KW-0547">Nucleotide-binding</keyword>
<evidence type="ECO:0000256" key="1">
    <source>
        <dbReference type="ARBA" id="ARBA00022598"/>
    </source>
</evidence>
<dbReference type="GO" id="GO:0016874">
    <property type="term" value="F:ligase activity"/>
    <property type="evidence" value="ECO:0007669"/>
    <property type="project" value="UniProtKB-KW"/>
</dbReference>
<organism evidence="5">
    <name type="scientific">marine sediment metagenome</name>
    <dbReference type="NCBI Taxonomy" id="412755"/>
    <lineage>
        <taxon>unclassified sequences</taxon>
        <taxon>metagenomes</taxon>
        <taxon>ecological metagenomes</taxon>
    </lineage>
</organism>
<dbReference type="Gene3D" id="3.40.50.261">
    <property type="entry name" value="Succinyl-CoA synthetase domains"/>
    <property type="match status" value="1"/>
</dbReference>
<evidence type="ECO:0000313" key="5">
    <source>
        <dbReference type="EMBL" id="GAI07572.1"/>
    </source>
</evidence>
<dbReference type="SUPFAM" id="SSF52210">
    <property type="entry name" value="Succinyl-CoA synthetase domains"/>
    <property type="match status" value="1"/>
</dbReference>
<feature type="non-terminal residue" evidence="5">
    <location>
        <position position="348"/>
    </location>
</feature>
<comment type="caution">
    <text evidence="5">The sequence shown here is derived from an EMBL/GenBank/DDBJ whole genome shotgun (WGS) entry which is preliminary data.</text>
</comment>
<proteinExistence type="predicted"/>
<keyword evidence="3" id="KW-0067">ATP-binding</keyword>
<gene>
    <name evidence="5" type="ORF">S06H3_08293</name>
</gene>
<dbReference type="EMBL" id="BARV01003478">
    <property type="protein sequence ID" value="GAI07572.1"/>
    <property type="molecule type" value="Genomic_DNA"/>
</dbReference>
<dbReference type="FunFam" id="3.30.1490.20:FF:000020">
    <property type="entry name" value="Protein lysine acetyltransferase"/>
    <property type="match status" value="1"/>
</dbReference>
<dbReference type="AlphaFoldDB" id="X1KKJ0"/>
<evidence type="ECO:0000256" key="4">
    <source>
        <dbReference type="SAM" id="MobiDB-lite"/>
    </source>
</evidence>
<dbReference type="PANTHER" id="PTHR43334:SF1">
    <property type="entry name" value="3-HYDROXYPROPIONATE--COA LIGASE [ADP-FORMING]"/>
    <property type="match status" value="1"/>
</dbReference>
<dbReference type="Gene3D" id="3.30.470.20">
    <property type="entry name" value="ATP-grasp fold, B domain"/>
    <property type="match status" value="1"/>
</dbReference>
<name>X1KKJ0_9ZZZZ</name>
<keyword evidence="1" id="KW-0436">Ligase</keyword>
<feature type="region of interest" description="Disordered" evidence="4">
    <location>
        <begin position="297"/>
        <end position="316"/>
    </location>
</feature>
<evidence type="ECO:0000256" key="3">
    <source>
        <dbReference type="ARBA" id="ARBA00022840"/>
    </source>
</evidence>
<sequence length="348" mass="38296">TAGEFQGILQVLASDNDNDAVLAIFIPPVVAGTAAMEDAIRRVAPIFWRHGKPLLACFLGHRGFKAKLGSSGKFVPCYPFPEEAVAALAKAVEYAELRRKPKGMIPRIRGIKHARARRIIEVAMTRSIERPLWLSAKEIAELLGCYGIRLVETVVARTATEAVASALKVGFPVAVKLASSTIVHKTDVGGVMLDINSKSEVKRAFNHIQARLAKSGRQHEMEGVTVQRMVRGGIETIAGVTQDPTFGPIIMFGSGGIYAELIKDVALKLHPLTDLDARELVSSIKMAKLFEGYRGSPPRCKVPRSNKPREHGSRRGESMFFQGINMEKNYFDIQPFGKLFYIGEDYFC</sequence>
<dbReference type="InterPro" id="IPR016102">
    <property type="entry name" value="Succinyl-CoA_synth-like"/>
</dbReference>
<dbReference type="PANTHER" id="PTHR43334">
    <property type="entry name" value="ACETATE--COA LIGASE [ADP-FORMING]"/>
    <property type="match status" value="1"/>
</dbReference>
<evidence type="ECO:0000256" key="2">
    <source>
        <dbReference type="ARBA" id="ARBA00022741"/>
    </source>
</evidence>
<dbReference type="InterPro" id="IPR051538">
    <property type="entry name" value="Acyl-CoA_Synth/Transferase"/>
</dbReference>
<dbReference type="SUPFAM" id="SSF56059">
    <property type="entry name" value="Glutathione synthetase ATP-binding domain-like"/>
    <property type="match status" value="1"/>
</dbReference>